<feature type="region of interest" description="Disordered" evidence="1">
    <location>
        <begin position="52"/>
        <end position="74"/>
    </location>
</feature>
<gene>
    <name evidence="2" type="ORF">R3P38DRAFT_1080213</name>
</gene>
<feature type="region of interest" description="Disordered" evidence="1">
    <location>
        <begin position="109"/>
        <end position="180"/>
    </location>
</feature>
<comment type="caution">
    <text evidence="2">The sequence shown here is derived from an EMBL/GenBank/DDBJ whole genome shotgun (WGS) entry which is preliminary data.</text>
</comment>
<dbReference type="EMBL" id="JAWWNJ010000035">
    <property type="protein sequence ID" value="KAK7023942.1"/>
    <property type="molecule type" value="Genomic_DNA"/>
</dbReference>
<evidence type="ECO:0000313" key="2">
    <source>
        <dbReference type="EMBL" id="KAK7023942.1"/>
    </source>
</evidence>
<feature type="compositionally biased region" description="Basic and acidic residues" evidence="1">
    <location>
        <begin position="127"/>
        <end position="137"/>
    </location>
</feature>
<sequence length="180" mass="20335">MNFPSDYLPLQDLALRSFDSPESPYACWPLSRPTLEPWHSLLGPYTPLYPGQPPSPTDTCSSFASSSTAGTPPPRATHVICNAPLVAPIPLPYHSPTFLQFELPDIDEDLSHPPYTRRQAAVKRKRTVVDREDDSQRPQKRRQTVPELHVPSAPQHHAGPRTRSSTRAALPYHNRYQLRR</sequence>
<dbReference type="Proteomes" id="UP001362999">
    <property type="component" value="Unassembled WGS sequence"/>
</dbReference>
<feature type="compositionally biased region" description="Polar residues" evidence="1">
    <location>
        <begin position="57"/>
        <end position="70"/>
    </location>
</feature>
<evidence type="ECO:0000313" key="3">
    <source>
        <dbReference type="Proteomes" id="UP001362999"/>
    </source>
</evidence>
<reference evidence="2 3" key="1">
    <citation type="journal article" date="2024" name="J Genomics">
        <title>Draft genome sequencing and assembly of Favolaschia claudopus CIRM-BRFM 2984 isolated from oak limbs.</title>
        <authorList>
            <person name="Navarro D."/>
            <person name="Drula E."/>
            <person name="Chaduli D."/>
            <person name="Cazenave R."/>
            <person name="Ahrendt S."/>
            <person name="Wang J."/>
            <person name="Lipzen A."/>
            <person name="Daum C."/>
            <person name="Barry K."/>
            <person name="Grigoriev I.V."/>
            <person name="Favel A."/>
            <person name="Rosso M.N."/>
            <person name="Martin F."/>
        </authorList>
    </citation>
    <scope>NUCLEOTIDE SEQUENCE [LARGE SCALE GENOMIC DNA]</scope>
    <source>
        <strain evidence="2 3">CIRM-BRFM 2984</strain>
    </source>
</reference>
<keyword evidence="3" id="KW-1185">Reference proteome</keyword>
<organism evidence="2 3">
    <name type="scientific">Favolaschia claudopus</name>
    <dbReference type="NCBI Taxonomy" id="2862362"/>
    <lineage>
        <taxon>Eukaryota</taxon>
        <taxon>Fungi</taxon>
        <taxon>Dikarya</taxon>
        <taxon>Basidiomycota</taxon>
        <taxon>Agaricomycotina</taxon>
        <taxon>Agaricomycetes</taxon>
        <taxon>Agaricomycetidae</taxon>
        <taxon>Agaricales</taxon>
        <taxon>Marasmiineae</taxon>
        <taxon>Mycenaceae</taxon>
        <taxon>Favolaschia</taxon>
    </lineage>
</organism>
<protein>
    <submittedName>
        <fullName evidence="2">Uncharacterized protein</fullName>
    </submittedName>
</protein>
<dbReference type="AlphaFoldDB" id="A0AAW0BDB9"/>
<evidence type="ECO:0000256" key="1">
    <source>
        <dbReference type="SAM" id="MobiDB-lite"/>
    </source>
</evidence>
<proteinExistence type="predicted"/>
<accession>A0AAW0BDB9</accession>
<name>A0AAW0BDB9_9AGAR</name>